<sequence>MYGRESRKIQSQIPTPYLRDVHKGVGCWTSLRETQLYVFERCHEPHTRDKIKKMFSSLSPIQYKSNLRIMAQSLLWKIVDYDRDAVEEYFRKF</sequence>
<dbReference type="Proteomes" id="UP001054945">
    <property type="component" value="Unassembled WGS sequence"/>
</dbReference>
<dbReference type="EMBL" id="BPLR01007653">
    <property type="protein sequence ID" value="GIY18617.1"/>
    <property type="molecule type" value="Genomic_DNA"/>
</dbReference>
<proteinExistence type="predicted"/>
<evidence type="ECO:0000313" key="2">
    <source>
        <dbReference type="Proteomes" id="UP001054945"/>
    </source>
</evidence>
<evidence type="ECO:0008006" key="3">
    <source>
        <dbReference type="Google" id="ProtNLM"/>
    </source>
</evidence>
<dbReference type="AlphaFoldDB" id="A0AAV4RDT6"/>
<comment type="caution">
    <text evidence="1">The sequence shown here is derived from an EMBL/GenBank/DDBJ whole genome shotgun (WGS) entry which is preliminary data.</text>
</comment>
<accession>A0AAV4RDT6</accession>
<reference evidence="1 2" key="1">
    <citation type="submission" date="2021-06" db="EMBL/GenBank/DDBJ databases">
        <title>Caerostris extrusa draft genome.</title>
        <authorList>
            <person name="Kono N."/>
            <person name="Arakawa K."/>
        </authorList>
    </citation>
    <scope>NUCLEOTIDE SEQUENCE [LARGE SCALE GENOMIC DNA]</scope>
</reference>
<protein>
    <recommendedName>
        <fullName evidence="3">LAGLIDADG homing endonuclease</fullName>
    </recommendedName>
</protein>
<keyword evidence="2" id="KW-1185">Reference proteome</keyword>
<evidence type="ECO:0000313" key="1">
    <source>
        <dbReference type="EMBL" id="GIY18617.1"/>
    </source>
</evidence>
<gene>
    <name evidence="1" type="ORF">CEXT_110161</name>
</gene>
<organism evidence="1 2">
    <name type="scientific">Caerostris extrusa</name>
    <name type="common">Bark spider</name>
    <name type="synonym">Caerostris bankana</name>
    <dbReference type="NCBI Taxonomy" id="172846"/>
    <lineage>
        <taxon>Eukaryota</taxon>
        <taxon>Metazoa</taxon>
        <taxon>Ecdysozoa</taxon>
        <taxon>Arthropoda</taxon>
        <taxon>Chelicerata</taxon>
        <taxon>Arachnida</taxon>
        <taxon>Araneae</taxon>
        <taxon>Araneomorphae</taxon>
        <taxon>Entelegynae</taxon>
        <taxon>Araneoidea</taxon>
        <taxon>Araneidae</taxon>
        <taxon>Caerostris</taxon>
    </lineage>
</organism>
<name>A0AAV4RDT6_CAEEX</name>